<protein>
    <submittedName>
        <fullName evidence="1">Uncharacterized protein</fullName>
    </submittedName>
</protein>
<evidence type="ECO:0000313" key="2">
    <source>
        <dbReference type="Proteomes" id="UP000289664"/>
    </source>
</evidence>
<dbReference type="Proteomes" id="UP000289664">
    <property type="component" value="Chromosome"/>
</dbReference>
<name>A0A494WPM9_CLOS5</name>
<gene>
    <name evidence="1" type="ORF">HDCHBGLK_01482</name>
</gene>
<dbReference type="SUPFAM" id="SSF51735">
    <property type="entry name" value="NAD(P)-binding Rossmann-fold domains"/>
    <property type="match status" value="1"/>
</dbReference>
<organism evidence="1 2">
    <name type="scientific">Clostridium scindens (strain ATCC 35704 / DSM 5676 / VPI 13733 / 19)</name>
    <dbReference type="NCBI Taxonomy" id="411468"/>
    <lineage>
        <taxon>Bacteria</taxon>
        <taxon>Bacillati</taxon>
        <taxon>Bacillota</taxon>
        <taxon>Clostridia</taxon>
        <taxon>Lachnospirales</taxon>
        <taxon>Lachnospiraceae</taxon>
    </lineage>
</organism>
<evidence type="ECO:0000313" key="1">
    <source>
        <dbReference type="EMBL" id="QBF74086.1"/>
    </source>
</evidence>
<sequence>MKKYKVIVWGLGSVGRYAVIMIQSKKSLELVCA</sequence>
<reference evidence="1 2" key="1">
    <citation type="journal article" date="2019" name="Appl. Environ. Microbiol.">
        <title>Clostridium scindens ATCC 35704: integration of nutritional requirements, the complete genome sequence, and global transcriptional responses to bile acids.</title>
        <authorList>
            <person name="Devendran S."/>
            <person name="Shrestha R."/>
            <person name="Alves J.M.P."/>
            <person name="Wolf P.G."/>
            <person name="Ly L."/>
            <person name="Hernandez A.G."/>
            <person name="Mendez-Garcia C."/>
            <person name="Inboden A."/>
            <person name="Wiley J."/>
            <person name="Paul O."/>
            <person name="Allen A."/>
            <person name="Springer E."/>
            <person name="Wright C.L."/>
            <person name="Fields C.J."/>
            <person name="Daniel S.L."/>
            <person name="Ridlon J.M."/>
        </authorList>
    </citation>
    <scope>NUCLEOTIDE SEQUENCE [LARGE SCALE GENOMIC DNA]</scope>
    <source>
        <strain evidence="1 2">ATCC 35704</strain>
    </source>
</reference>
<dbReference type="EMBL" id="CP036170">
    <property type="protein sequence ID" value="QBF74086.1"/>
    <property type="molecule type" value="Genomic_DNA"/>
</dbReference>
<keyword evidence="2" id="KW-1185">Reference proteome</keyword>
<dbReference type="AlphaFoldDB" id="A0A494WPM9"/>
<accession>A0A494WPM9</accession>
<dbReference type="InterPro" id="IPR036291">
    <property type="entry name" value="NAD(P)-bd_dom_sf"/>
</dbReference>
<dbReference type="KEGG" id="csci:HDCHBGLK_01482"/>
<proteinExistence type="predicted"/>